<dbReference type="GO" id="GO:0005524">
    <property type="term" value="F:ATP binding"/>
    <property type="evidence" value="ECO:0007669"/>
    <property type="project" value="InterPro"/>
</dbReference>
<dbReference type="EMBL" id="QKWP01000471">
    <property type="protein sequence ID" value="RIB19469.1"/>
    <property type="molecule type" value="Genomic_DNA"/>
</dbReference>
<dbReference type="Gene3D" id="1.10.510.10">
    <property type="entry name" value="Transferase(Phosphotransferase) domain 1"/>
    <property type="match status" value="1"/>
</dbReference>
<dbReference type="PANTHER" id="PTHR44329">
    <property type="entry name" value="SERINE/THREONINE-PROTEIN KINASE TNNI3K-RELATED"/>
    <property type="match status" value="1"/>
</dbReference>
<accession>A0A397VET3</accession>
<feature type="compositionally biased region" description="Polar residues" evidence="1">
    <location>
        <begin position="165"/>
        <end position="184"/>
    </location>
</feature>
<feature type="domain" description="Protein kinase" evidence="2">
    <location>
        <begin position="1"/>
        <end position="177"/>
    </location>
</feature>
<evidence type="ECO:0000259" key="2">
    <source>
        <dbReference type="PROSITE" id="PS50011"/>
    </source>
</evidence>
<organism evidence="3 4">
    <name type="scientific">Gigaspora rosea</name>
    <dbReference type="NCBI Taxonomy" id="44941"/>
    <lineage>
        <taxon>Eukaryota</taxon>
        <taxon>Fungi</taxon>
        <taxon>Fungi incertae sedis</taxon>
        <taxon>Mucoromycota</taxon>
        <taxon>Glomeromycotina</taxon>
        <taxon>Glomeromycetes</taxon>
        <taxon>Diversisporales</taxon>
        <taxon>Gigasporaceae</taxon>
        <taxon>Gigaspora</taxon>
    </lineage>
</organism>
<dbReference type="InterPro" id="IPR011009">
    <property type="entry name" value="Kinase-like_dom_sf"/>
</dbReference>
<evidence type="ECO:0000256" key="1">
    <source>
        <dbReference type="SAM" id="MobiDB-lite"/>
    </source>
</evidence>
<dbReference type="PROSITE" id="PS50011">
    <property type="entry name" value="PROTEIN_KINASE_DOM"/>
    <property type="match status" value="1"/>
</dbReference>
<dbReference type="AlphaFoldDB" id="A0A397VET3"/>
<dbReference type="STRING" id="44941.A0A397VET3"/>
<sequence length="203" mass="23054">MKWLEDKLPILAHIAYGLKIIHKEGLIHRDLHHGNILINNGISYISDFGLTHPDNREDSTIHKLFGVVPFIAPEILSKRQYTPKSDVYSFGIIMWMFTSGHLPFSDHRYNTDLALKIYNGARPQIINGTPSCFTNLMQRCWNWVWVKIPTNKIPTGHNPDKKIPTNKNPDNQKKPSLTIKSTKPNPSPGAHPNPILGTHLTLT</sequence>
<dbReference type="SUPFAM" id="SSF56112">
    <property type="entry name" value="Protein kinase-like (PK-like)"/>
    <property type="match status" value="1"/>
</dbReference>
<feature type="region of interest" description="Disordered" evidence="1">
    <location>
        <begin position="155"/>
        <end position="203"/>
    </location>
</feature>
<evidence type="ECO:0000313" key="4">
    <source>
        <dbReference type="Proteomes" id="UP000266673"/>
    </source>
</evidence>
<dbReference type="InterPro" id="IPR001245">
    <property type="entry name" value="Ser-Thr/Tyr_kinase_cat_dom"/>
</dbReference>
<proteinExistence type="predicted"/>
<keyword evidence="3" id="KW-0808">Transferase</keyword>
<dbReference type="InterPro" id="IPR000719">
    <property type="entry name" value="Prot_kinase_dom"/>
</dbReference>
<reference evidence="3 4" key="1">
    <citation type="submission" date="2018-06" db="EMBL/GenBank/DDBJ databases">
        <title>Comparative genomics reveals the genomic features of Rhizophagus irregularis, R. cerebriforme, R. diaphanum and Gigaspora rosea, and their symbiotic lifestyle signature.</title>
        <authorList>
            <person name="Morin E."/>
            <person name="San Clemente H."/>
            <person name="Chen E.C.H."/>
            <person name="De La Providencia I."/>
            <person name="Hainaut M."/>
            <person name="Kuo A."/>
            <person name="Kohler A."/>
            <person name="Murat C."/>
            <person name="Tang N."/>
            <person name="Roy S."/>
            <person name="Loubradou J."/>
            <person name="Henrissat B."/>
            <person name="Grigoriev I.V."/>
            <person name="Corradi N."/>
            <person name="Roux C."/>
            <person name="Martin F.M."/>
        </authorList>
    </citation>
    <scope>NUCLEOTIDE SEQUENCE [LARGE SCALE GENOMIC DNA]</scope>
    <source>
        <strain evidence="3 4">DAOM 194757</strain>
    </source>
</reference>
<dbReference type="InterPro" id="IPR051681">
    <property type="entry name" value="Ser/Thr_Kinases-Pseudokinases"/>
</dbReference>
<dbReference type="Proteomes" id="UP000266673">
    <property type="component" value="Unassembled WGS sequence"/>
</dbReference>
<keyword evidence="4" id="KW-1185">Reference proteome</keyword>
<name>A0A397VET3_9GLOM</name>
<dbReference type="GO" id="GO:0004674">
    <property type="term" value="F:protein serine/threonine kinase activity"/>
    <property type="evidence" value="ECO:0007669"/>
    <property type="project" value="TreeGrafter"/>
</dbReference>
<evidence type="ECO:0000313" key="3">
    <source>
        <dbReference type="EMBL" id="RIB19469.1"/>
    </source>
</evidence>
<gene>
    <name evidence="3" type="ORF">C2G38_1965174</name>
</gene>
<comment type="caution">
    <text evidence="3">The sequence shown here is derived from an EMBL/GenBank/DDBJ whole genome shotgun (WGS) entry which is preliminary data.</text>
</comment>
<keyword evidence="3" id="KW-0418">Kinase</keyword>
<protein>
    <submittedName>
        <fullName evidence="3">Kinase-like domain-containing protein</fullName>
    </submittedName>
</protein>
<dbReference type="Pfam" id="PF07714">
    <property type="entry name" value="PK_Tyr_Ser-Thr"/>
    <property type="match status" value="1"/>
</dbReference>
<dbReference type="OrthoDB" id="552305at2759"/>